<evidence type="ECO:0000256" key="6">
    <source>
        <dbReference type="ARBA" id="ARBA00034116"/>
    </source>
</evidence>
<organism evidence="11 12">
    <name type="scientific">Myripristis murdjan</name>
    <name type="common">pinecone soldierfish</name>
    <dbReference type="NCBI Taxonomy" id="586833"/>
    <lineage>
        <taxon>Eukaryota</taxon>
        <taxon>Metazoa</taxon>
        <taxon>Chordata</taxon>
        <taxon>Craniata</taxon>
        <taxon>Vertebrata</taxon>
        <taxon>Euteleostomi</taxon>
        <taxon>Actinopterygii</taxon>
        <taxon>Neopterygii</taxon>
        <taxon>Teleostei</taxon>
        <taxon>Neoteleostei</taxon>
        <taxon>Acanthomorphata</taxon>
        <taxon>Holocentriformes</taxon>
        <taxon>Holocentridae</taxon>
        <taxon>Myripristis</taxon>
    </lineage>
</organism>
<dbReference type="AlphaFoldDB" id="A0A667XLU6"/>
<evidence type="ECO:0000256" key="1">
    <source>
        <dbReference type="ARBA" id="ARBA00004230"/>
    </source>
</evidence>
<dbReference type="Ensembl" id="ENSMMDT00005016638.1">
    <property type="protein sequence ID" value="ENSMMDP00005016212.1"/>
    <property type="gene ID" value="ENSMMDG00005008215.1"/>
</dbReference>
<dbReference type="Pfam" id="PF13868">
    <property type="entry name" value="TPH"/>
    <property type="match status" value="1"/>
</dbReference>
<evidence type="ECO:0000313" key="12">
    <source>
        <dbReference type="Proteomes" id="UP000472263"/>
    </source>
</evidence>
<evidence type="ECO:0000256" key="9">
    <source>
        <dbReference type="SAM" id="MobiDB-lite"/>
    </source>
</evidence>
<dbReference type="GO" id="GO:0031514">
    <property type="term" value="C:motile cilium"/>
    <property type="evidence" value="ECO:0007669"/>
    <property type="project" value="UniProtKB-SubCell"/>
</dbReference>
<keyword evidence="12" id="KW-1185">Reference proteome</keyword>
<comment type="subcellular location">
    <subcellularLocation>
        <location evidence="1">Cell projection</location>
        <location evidence="1">Cilium</location>
        <location evidence="1">Flagellum</location>
    </subcellularLocation>
</comment>
<protein>
    <recommendedName>
        <fullName evidence="7">Cilia- and flagella-associated protein 45</fullName>
    </recommendedName>
</protein>
<reference evidence="11" key="3">
    <citation type="submission" date="2025-09" db="UniProtKB">
        <authorList>
            <consortium name="Ensembl"/>
        </authorList>
    </citation>
    <scope>IDENTIFICATION</scope>
</reference>
<feature type="coiled-coil region" evidence="8">
    <location>
        <begin position="120"/>
        <end position="376"/>
    </location>
</feature>
<evidence type="ECO:0000313" key="11">
    <source>
        <dbReference type="Ensembl" id="ENSMMDP00005016212.1"/>
    </source>
</evidence>
<feature type="compositionally biased region" description="Polar residues" evidence="9">
    <location>
        <begin position="54"/>
        <end position="63"/>
    </location>
</feature>
<evidence type="ECO:0000256" key="7">
    <source>
        <dbReference type="ARBA" id="ARBA00034142"/>
    </source>
</evidence>
<dbReference type="Proteomes" id="UP000472263">
    <property type="component" value="Chromosome 13"/>
</dbReference>
<comment type="similarity">
    <text evidence="6">Belongs to the CFAP45 family.</text>
</comment>
<keyword evidence="4" id="KW-0969">Cilium</keyword>
<evidence type="ECO:0000256" key="5">
    <source>
        <dbReference type="ARBA" id="ARBA00023273"/>
    </source>
</evidence>
<dbReference type="InParanoid" id="A0A667XLU6"/>
<feature type="region of interest" description="Disordered" evidence="9">
    <location>
        <begin position="1"/>
        <end position="63"/>
    </location>
</feature>
<evidence type="ECO:0000256" key="4">
    <source>
        <dbReference type="ARBA" id="ARBA00023069"/>
    </source>
</evidence>
<dbReference type="InterPro" id="IPR043597">
    <property type="entry name" value="TPH_dom"/>
</dbReference>
<reference evidence="11" key="2">
    <citation type="submission" date="2025-08" db="UniProtKB">
        <authorList>
            <consortium name="Ensembl"/>
        </authorList>
    </citation>
    <scope>IDENTIFICATION</scope>
</reference>
<sequence>QQQTSSSSSGRRAGSSRYRTRAPTSQVDESLFGTPKPSAGMNGNPGIKTRDQSHSAPFRTSQPAEMVHIITKDLIRDLKVRSKDPSGLSVILSPTEIKRITSASRVLTKEEREAMMESQHRQWETAMEAAKEKKEQIHQADMSRKKNEALTELEVEARDRAKYLLERANAMKMEQEDEIKRLNEMILGAQCHMVRDAQILEKKQVQAELAEEEKRLDVMMELDRRKAIEAQQQIDELRKQQMIDGKQQILNQISERLEERLQQDALKAQERQEVLENLEKMQLEELCLSLHLQEEIMKINAEMLQAKEQKKEEEKLADIRAMEYTQKKMEREAEYEAEQRRIKKEKEKEVARLRALQERESDYKAEQDELRARRNQEAAEREWRRKEKEQAEKKAQEEAMLKAARLEQVVRKEHLLSIEAGRERAEFERLLKEQQKAITKQQEEEERQREKALHHANAVRQQVKEQELLAIAKRREIFKEKNRLDEEARQTRIRLDEIKEKKLRELRAVGLPEKYCNEVERKLHTLAH</sequence>
<dbReference type="InterPro" id="IPR033253">
    <property type="entry name" value="CFAP45"/>
</dbReference>
<evidence type="ECO:0000256" key="3">
    <source>
        <dbReference type="ARBA" id="ARBA00023054"/>
    </source>
</evidence>
<keyword evidence="3 8" id="KW-0175">Coiled coil</keyword>
<name>A0A667XLU6_9TELE</name>
<dbReference type="PANTHER" id="PTHR15504:SF0">
    <property type="entry name" value="CILIA- AND FLAGELLA-ASSOCIATED PROTEIN 45"/>
    <property type="match status" value="1"/>
</dbReference>
<evidence type="ECO:0000259" key="10">
    <source>
        <dbReference type="Pfam" id="PF13868"/>
    </source>
</evidence>
<feature type="coiled-coil region" evidence="8">
    <location>
        <begin position="424"/>
        <end position="451"/>
    </location>
</feature>
<evidence type="ECO:0000256" key="2">
    <source>
        <dbReference type="ARBA" id="ARBA00022846"/>
    </source>
</evidence>
<evidence type="ECO:0000256" key="8">
    <source>
        <dbReference type="SAM" id="Coils"/>
    </source>
</evidence>
<proteinExistence type="inferred from homology"/>
<keyword evidence="5" id="KW-0966">Cell projection</keyword>
<dbReference type="PANTHER" id="PTHR15504">
    <property type="entry name" value="NASOPHARYNGEAL EPITHELIUM SPECIFIC PROTEIN 1"/>
    <property type="match status" value="1"/>
</dbReference>
<feature type="compositionally biased region" description="Low complexity" evidence="9">
    <location>
        <begin position="1"/>
        <end position="17"/>
    </location>
</feature>
<gene>
    <name evidence="11" type="primary">CFAP45</name>
    <name evidence="11" type="synonym">cfap45</name>
</gene>
<dbReference type="GeneTree" id="ENSGT00730000111174"/>
<keyword evidence="2" id="KW-0282">Flagellum</keyword>
<accession>A0A667XLU6</accession>
<feature type="domain" description="Trichohyalin-plectin-homology" evidence="10">
    <location>
        <begin position="173"/>
        <end position="513"/>
    </location>
</feature>
<reference evidence="11" key="1">
    <citation type="submission" date="2019-06" db="EMBL/GenBank/DDBJ databases">
        <authorList>
            <consortium name="Wellcome Sanger Institute Data Sharing"/>
        </authorList>
    </citation>
    <scope>NUCLEOTIDE SEQUENCE [LARGE SCALE GENOMIC DNA]</scope>
</reference>